<accession>A0A2A5JBX0</accession>
<proteinExistence type="predicted"/>
<dbReference type="SUPFAM" id="SSF52540">
    <property type="entry name" value="P-loop containing nucleoside triphosphate hydrolases"/>
    <property type="match status" value="1"/>
</dbReference>
<dbReference type="PROSITE" id="PS50893">
    <property type="entry name" value="ABC_TRANSPORTER_2"/>
    <property type="match status" value="1"/>
</dbReference>
<evidence type="ECO:0000313" key="2">
    <source>
        <dbReference type="Proteomes" id="UP000230886"/>
    </source>
</evidence>
<evidence type="ECO:0000313" key="1">
    <source>
        <dbReference type="EMBL" id="PCK26471.1"/>
    </source>
</evidence>
<comment type="caution">
    <text evidence="1">The sequence shown here is derived from an EMBL/GenBank/DDBJ whole genome shotgun (WGS) entry which is preliminary data.</text>
</comment>
<dbReference type="RefSeq" id="WP_019748159.1">
    <property type="nucleotide sequence ID" value="NZ_AP023172.1"/>
</dbReference>
<reference evidence="1 2" key="1">
    <citation type="submission" date="2017-07" db="EMBL/GenBank/DDBJ databases">
        <title>Draft sequence of Rhodococcus enclensis 23b-28.</title>
        <authorList>
            <person name="Besaury L."/>
            <person name="Sancelme M."/>
            <person name="Amato P."/>
            <person name="Lallement A."/>
            <person name="Delort A.-M."/>
        </authorList>
    </citation>
    <scope>NUCLEOTIDE SEQUENCE [LARGE SCALE GENOMIC DNA]</scope>
    <source>
        <strain evidence="1 2">23b-28</strain>
    </source>
</reference>
<dbReference type="InterPro" id="IPR003593">
    <property type="entry name" value="AAA+_ATPase"/>
</dbReference>
<dbReference type="GO" id="GO:0005524">
    <property type="term" value="F:ATP binding"/>
    <property type="evidence" value="ECO:0007669"/>
    <property type="project" value="UniProtKB-KW"/>
</dbReference>
<keyword evidence="1" id="KW-0547">Nucleotide-binding</keyword>
<gene>
    <name evidence="1" type="ORF">CHR55_16055</name>
</gene>
<dbReference type="PANTHER" id="PTHR42939">
    <property type="entry name" value="ABC TRANSPORTER ATP-BINDING PROTEIN ALBC-RELATED"/>
    <property type="match status" value="1"/>
</dbReference>
<organism evidence="1 2">
    <name type="scientific">Rhodococcus qingshengii</name>
    <dbReference type="NCBI Taxonomy" id="334542"/>
    <lineage>
        <taxon>Bacteria</taxon>
        <taxon>Bacillati</taxon>
        <taxon>Actinomycetota</taxon>
        <taxon>Actinomycetes</taxon>
        <taxon>Mycobacteriales</taxon>
        <taxon>Nocardiaceae</taxon>
        <taxon>Rhodococcus</taxon>
        <taxon>Rhodococcus erythropolis group</taxon>
    </lineage>
</organism>
<dbReference type="Pfam" id="PF00005">
    <property type="entry name" value="ABC_tran"/>
    <property type="match status" value="1"/>
</dbReference>
<dbReference type="PANTHER" id="PTHR42939:SF1">
    <property type="entry name" value="ABC TRANSPORTER ATP-BINDING PROTEIN ALBC-RELATED"/>
    <property type="match status" value="1"/>
</dbReference>
<dbReference type="GO" id="GO:0016887">
    <property type="term" value="F:ATP hydrolysis activity"/>
    <property type="evidence" value="ECO:0007669"/>
    <property type="project" value="InterPro"/>
</dbReference>
<dbReference type="Proteomes" id="UP000230886">
    <property type="component" value="Unassembled WGS sequence"/>
</dbReference>
<dbReference type="GeneID" id="57487317"/>
<protein>
    <submittedName>
        <fullName evidence="1">ABC transporter ATP-binding protein</fullName>
    </submittedName>
</protein>
<dbReference type="Gene3D" id="3.40.50.300">
    <property type="entry name" value="P-loop containing nucleotide triphosphate hydrolases"/>
    <property type="match status" value="1"/>
</dbReference>
<dbReference type="AlphaFoldDB" id="A0A7I8B3V0"/>
<dbReference type="CDD" id="cd03230">
    <property type="entry name" value="ABC_DR_subfamily_A"/>
    <property type="match status" value="1"/>
</dbReference>
<dbReference type="InterPro" id="IPR051782">
    <property type="entry name" value="ABC_Transporter_VariousFunc"/>
</dbReference>
<dbReference type="SMART" id="SM00382">
    <property type="entry name" value="AAA"/>
    <property type="match status" value="1"/>
</dbReference>
<name>A0A7I8B3V0_RHOSG</name>
<dbReference type="InterPro" id="IPR027417">
    <property type="entry name" value="P-loop_NTPase"/>
</dbReference>
<sequence>MHPLPETGQLPPGPMALQVEHLCMAFGAKVAVNDLSLAVPSGSLFGLVGPNGAGKTTTLSMAVGLLRPHYGRSLVYGYDVWNDPVAAKSLLGVLPDGLALPAQFTGHELLTYFGRLRGMPEDVIASRRDELLAALDLADAGGTVIADYSAGMTKKIGLASALLHGPRLLVLDEPFEAVDPISSAGIRSILLSFVHSGGSVILSSHVMALVEQLCTHIGVIADGRVVASGTVDEVRAGNTLDEAFVRLVGSRSPNPDGLSWMRA</sequence>
<accession>A0A7I8B3V0</accession>
<keyword evidence="1" id="KW-0067">ATP-binding</keyword>
<dbReference type="EMBL" id="NOVD01000009">
    <property type="protein sequence ID" value="PCK26471.1"/>
    <property type="molecule type" value="Genomic_DNA"/>
</dbReference>
<dbReference type="InterPro" id="IPR003439">
    <property type="entry name" value="ABC_transporter-like_ATP-bd"/>
</dbReference>